<dbReference type="AlphaFoldDB" id="A0A1G6RPW3"/>
<dbReference type="RefSeq" id="WP_170830158.1">
    <property type="nucleotide sequence ID" value="NZ_FMYP01000078.1"/>
</dbReference>
<accession>A0A1G6RPW3</accession>
<organism evidence="1 2">
    <name type="scientific">Williamwhitmania taraxaci</name>
    <dbReference type="NCBI Taxonomy" id="1640674"/>
    <lineage>
        <taxon>Bacteria</taxon>
        <taxon>Pseudomonadati</taxon>
        <taxon>Bacteroidota</taxon>
        <taxon>Bacteroidia</taxon>
        <taxon>Bacteroidales</taxon>
        <taxon>Williamwhitmaniaceae</taxon>
        <taxon>Williamwhitmania</taxon>
    </lineage>
</organism>
<dbReference type="STRING" id="1640674.SAMN05216323_107813"/>
<dbReference type="Pfam" id="PF09674">
    <property type="entry name" value="DUF2400"/>
    <property type="match status" value="1"/>
</dbReference>
<gene>
    <name evidence="1" type="ORF">SAMN05216323_107813</name>
</gene>
<dbReference type="InterPro" id="IPR014127">
    <property type="entry name" value="CHP02757"/>
</dbReference>
<protein>
    <submittedName>
        <fullName evidence="1">TIGR02757 family protein</fullName>
    </submittedName>
</protein>
<dbReference type="EMBL" id="FMYP01000078">
    <property type="protein sequence ID" value="SDD06682.1"/>
    <property type="molecule type" value="Genomic_DNA"/>
</dbReference>
<sequence length="260" mass="28879">MAPTVNYSQIKLLLDKTLDNYLAPGFIEDDPIQIPHLFNTKEDIEISALLAATIAWGQRKSIIRNGHRIMGLMGGEPYNFVLHHSANDLKPLEHFVHRTFNGNDLILFIQRLRSIYTEGGGLETLFSTGYREFGVEGALAAFRAAFLLGVESGHIKKHVADVISGSACKRLNMFLRWMVRSSDEGVDFGIWKNIPASALQIPLDVNTANASRMLGLLQRKQNDWKAVCELTDVLDKTVEVVPPISVQVVPGVSVEVVPLF</sequence>
<evidence type="ECO:0000313" key="2">
    <source>
        <dbReference type="Proteomes" id="UP000199452"/>
    </source>
</evidence>
<keyword evidence="2" id="KW-1185">Reference proteome</keyword>
<dbReference type="NCBIfam" id="TIGR02757">
    <property type="entry name" value="TIGR02757 family protein"/>
    <property type="match status" value="1"/>
</dbReference>
<reference evidence="1 2" key="1">
    <citation type="submission" date="2016-09" db="EMBL/GenBank/DDBJ databases">
        <authorList>
            <person name="Capua I."/>
            <person name="De Benedictis P."/>
            <person name="Joannis T."/>
            <person name="Lombin L.H."/>
            <person name="Cattoli G."/>
        </authorList>
    </citation>
    <scope>NUCLEOTIDE SEQUENCE [LARGE SCALE GENOMIC DNA]</scope>
    <source>
        <strain evidence="1 2">A7P-90m</strain>
    </source>
</reference>
<proteinExistence type="predicted"/>
<evidence type="ECO:0000313" key="1">
    <source>
        <dbReference type="EMBL" id="SDD06682.1"/>
    </source>
</evidence>
<name>A0A1G6RPW3_9BACT</name>
<dbReference type="Proteomes" id="UP000199452">
    <property type="component" value="Unassembled WGS sequence"/>
</dbReference>